<evidence type="ECO:0000256" key="7">
    <source>
        <dbReference type="ARBA" id="ARBA00023157"/>
    </source>
</evidence>
<keyword evidence="8" id="KW-0449">Lipoprotein</keyword>
<evidence type="ECO:0000256" key="4">
    <source>
        <dbReference type="ARBA" id="ARBA00022525"/>
    </source>
</evidence>
<keyword evidence="5" id="KW-0272">Extracellular matrix</keyword>
<dbReference type="PANTHER" id="PTHR12027">
    <property type="entry name" value="WNT RELATED"/>
    <property type="match status" value="1"/>
</dbReference>
<keyword evidence="4" id="KW-0964">Secreted</keyword>
<evidence type="ECO:0000256" key="6">
    <source>
        <dbReference type="ARBA" id="ARBA00022687"/>
    </source>
</evidence>
<dbReference type="PRINTS" id="PR01349">
    <property type="entry name" value="WNTPROTEIN"/>
</dbReference>
<dbReference type="PROSITE" id="PS00246">
    <property type="entry name" value="WNT1"/>
    <property type="match status" value="1"/>
</dbReference>
<dbReference type="AlphaFoldDB" id="A0A9N9X870"/>
<dbReference type="GO" id="GO:0005125">
    <property type="term" value="F:cytokine activity"/>
    <property type="evidence" value="ECO:0007669"/>
    <property type="project" value="TreeGrafter"/>
</dbReference>
<accession>A0A9N9X870</accession>
<evidence type="ECO:0000313" key="11">
    <source>
        <dbReference type="Proteomes" id="UP001153737"/>
    </source>
</evidence>
<evidence type="ECO:0000256" key="5">
    <source>
        <dbReference type="ARBA" id="ARBA00022530"/>
    </source>
</evidence>
<evidence type="ECO:0000256" key="9">
    <source>
        <dbReference type="RuleBase" id="RU003500"/>
    </source>
</evidence>
<name>A0A9N9X870_PHACE</name>
<dbReference type="GO" id="GO:0005109">
    <property type="term" value="F:frizzled binding"/>
    <property type="evidence" value="ECO:0007669"/>
    <property type="project" value="TreeGrafter"/>
</dbReference>
<comment type="similarity">
    <text evidence="2 9">Belongs to the Wnt family.</text>
</comment>
<evidence type="ECO:0000313" key="10">
    <source>
        <dbReference type="EMBL" id="CAG9825441.1"/>
    </source>
</evidence>
<dbReference type="GO" id="GO:0060070">
    <property type="term" value="P:canonical Wnt signaling pathway"/>
    <property type="evidence" value="ECO:0007669"/>
    <property type="project" value="TreeGrafter"/>
</dbReference>
<evidence type="ECO:0000256" key="2">
    <source>
        <dbReference type="ARBA" id="ARBA00005683"/>
    </source>
</evidence>
<reference evidence="10" key="1">
    <citation type="submission" date="2022-01" db="EMBL/GenBank/DDBJ databases">
        <authorList>
            <person name="King R."/>
        </authorList>
    </citation>
    <scope>NUCLEOTIDE SEQUENCE</scope>
</reference>
<dbReference type="Pfam" id="PF00110">
    <property type="entry name" value="wnt"/>
    <property type="match status" value="1"/>
</dbReference>
<dbReference type="GO" id="GO:0005615">
    <property type="term" value="C:extracellular space"/>
    <property type="evidence" value="ECO:0007669"/>
    <property type="project" value="TreeGrafter"/>
</dbReference>
<keyword evidence="3 9" id="KW-0217">Developmental protein</keyword>
<sequence length="175" mass="19463">MKVIFPATREQAYVYAISSAALTHTMARACSGGALHHCTCAGKPTSAPPDDQFQWGGCGDNVEWGQQFAKRFVDNAEKYSLDRGEDKQKKEEEGEVITESLHTQCKCHGVSGSCNIKTCWRALPSMTEIGYKLLKKYTTALELHKDEAGRTLSEGISKRRRNRAANWDSPHLHCS</sequence>
<dbReference type="Proteomes" id="UP001153737">
    <property type="component" value="Chromosome 9"/>
</dbReference>
<comment type="subcellular location">
    <subcellularLocation>
        <location evidence="1 9">Secreted</location>
        <location evidence="1 9">Extracellular space</location>
        <location evidence="1 9">Extracellular matrix</location>
    </subcellularLocation>
</comment>
<dbReference type="GO" id="GO:0045165">
    <property type="term" value="P:cell fate commitment"/>
    <property type="evidence" value="ECO:0007669"/>
    <property type="project" value="TreeGrafter"/>
</dbReference>
<evidence type="ECO:0000256" key="1">
    <source>
        <dbReference type="ARBA" id="ARBA00004498"/>
    </source>
</evidence>
<dbReference type="OrthoDB" id="5945655at2759"/>
<dbReference type="PANTHER" id="PTHR12027:SF102">
    <property type="entry name" value="PROTEIN WNT"/>
    <property type="match status" value="1"/>
</dbReference>
<protein>
    <recommendedName>
        <fullName evidence="9">Protein Wnt</fullName>
    </recommendedName>
</protein>
<dbReference type="InterPro" id="IPR005817">
    <property type="entry name" value="Wnt"/>
</dbReference>
<evidence type="ECO:0000256" key="8">
    <source>
        <dbReference type="ARBA" id="ARBA00023288"/>
    </source>
</evidence>
<keyword evidence="7" id="KW-1015">Disulfide bond</keyword>
<dbReference type="EMBL" id="OU896715">
    <property type="protein sequence ID" value="CAG9825441.1"/>
    <property type="molecule type" value="Genomic_DNA"/>
</dbReference>
<dbReference type="SMART" id="SM00097">
    <property type="entry name" value="WNT1"/>
    <property type="match status" value="1"/>
</dbReference>
<reference evidence="10" key="2">
    <citation type="submission" date="2022-10" db="EMBL/GenBank/DDBJ databases">
        <authorList>
            <consortium name="ENA_rothamsted_submissions"/>
            <consortium name="culmorum"/>
            <person name="King R."/>
        </authorList>
    </citation>
    <scope>NUCLEOTIDE SEQUENCE</scope>
</reference>
<comment type="function">
    <text evidence="9">Ligand for members of the frizzled family of seven transmembrane receptors.</text>
</comment>
<proteinExistence type="inferred from homology"/>
<dbReference type="InterPro" id="IPR018161">
    <property type="entry name" value="Wnt_CS"/>
</dbReference>
<dbReference type="GO" id="GO:0030182">
    <property type="term" value="P:neuron differentiation"/>
    <property type="evidence" value="ECO:0007669"/>
    <property type="project" value="TreeGrafter"/>
</dbReference>
<gene>
    <name evidence="10" type="ORF">PHAECO_LOCUS12965</name>
</gene>
<keyword evidence="6 9" id="KW-0879">Wnt signaling pathway</keyword>
<organism evidence="10 11">
    <name type="scientific">Phaedon cochleariae</name>
    <name type="common">Mustard beetle</name>
    <dbReference type="NCBI Taxonomy" id="80249"/>
    <lineage>
        <taxon>Eukaryota</taxon>
        <taxon>Metazoa</taxon>
        <taxon>Ecdysozoa</taxon>
        <taxon>Arthropoda</taxon>
        <taxon>Hexapoda</taxon>
        <taxon>Insecta</taxon>
        <taxon>Pterygota</taxon>
        <taxon>Neoptera</taxon>
        <taxon>Endopterygota</taxon>
        <taxon>Coleoptera</taxon>
        <taxon>Polyphaga</taxon>
        <taxon>Cucujiformia</taxon>
        <taxon>Chrysomeloidea</taxon>
        <taxon>Chrysomelidae</taxon>
        <taxon>Chrysomelinae</taxon>
        <taxon>Chrysomelini</taxon>
        <taxon>Phaedon</taxon>
    </lineage>
</organism>
<keyword evidence="11" id="KW-1185">Reference proteome</keyword>
<evidence type="ECO:0000256" key="3">
    <source>
        <dbReference type="ARBA" id="ARBA00022473"/>
    </source>
</evidence>